<protein>
    <recommendedName>
        <fullName evidence="3">Chorismate mutase</fullName>
    </recommendedName>
</protein>
<gene>
    <name evidence="1" type="ORF">ACJDT4_11410</name>
</gene>
<comment type="caution">
    <text evidence="1">The sequence shown here is derived from an EMBL/GenBank/DDBJ whole genome shotgun (WGS) entry which is preliminary data.</text>
</comment>
<dbReference type="EMBL" id="JBJIAA010000008">
    <property type="protein sequence ID" value="MFL0251031.1"/>
    <property type="molecule type" value="Genomic_DNA"/>
</dbReference>
<organism evidence="1 2">
    <name type="scientific">Clostridium neuense</name>
    <dbReference type="NCBI Taxonomy" id="1728934"/>
    <lineage>
        <taxon>Bacteria</taxon>
        <taxon>Bacillati</taxon>
        <taxon>Bacillota</taxon>
        <taxon>Clostridia</taxon>
        <taxon>Eubacteriales</taxon>
        <taxon>Clostridiaceae</taxon>
        <taxon>Clostridium</taxon>
    </lineage>
</organism>
<dbReference type="Proteomes" id="UP001623592">
    <property type="component" value="Unassembled WGS sequence"/>
</dbReference>
<keyword evidence="2" id="KW-1185">Reference proteome</keyword>
<reference evidence="1 2" key="1">
    <citation type="submission" date="2024-11" db="EMBL/GenBank/DDBJ databases">
        <authorList>
            <person name="Heng Y.C."/>
            <person name="Lim A.C.H."/>
            <person name="Lee J.K.Y."/>
            <person name="Kittelmann S."/>
        </authorList>
    </citation>
    <scope>NUCLEOTIDE SEQUENCE [LARGE SCALE GENOMIC DNA]</scope>
    <source>
        <strain evidence="1 2">WILCCON 0114</strain>
    </source>
</reference>
<proteinExistence type="predicted"/>
<accession>A0ABW8TET0</accession>
<name>A0ABW8TET0_9CLOT</name>
<sequence>MERMPFKRPTDHYDEEIKYIDEKICELINKRKEISKDNPGYPPFDYIVSWAEKFNLYEEFLKSLFGALMNEKMYKPLIKPKVFKKTLPVLKCIEIDNHLFSITCIRQYSNASVVNFNVDWDSTSESLEDSTRRHTNFEMFIDEKHDCQMLNGTGGSGHFHYNFVVSPALPDDLSGIEIVFREYEYPFIDKTIGKNIIIGL</sequence>
<evidence type="ECO:0000313" key="1">
    <source>
        <dbReference type="EMBL" id="MFL0251031.1"/>
    </source>
</evidence>
<dbReference type="InterPro" id="IPR036263">
    <property type="entry name" value="Chorismate_II_sf"/>
</dbReference>
<dbReference type="SUPFAM" id="SSF48600">
    <property type="entry name" value="Chorismate mutase II"/>
    <property type="match status" value="1"/>
</dbReference>
<evidence type="ECO:0000313" key="2">
    <source>
        <dbReference type="Proteomes" id="UP001623592"/>
    </source>
</evidence>
<dbReference type="RefSeq" id="WP_406787687.1">
    <property type="nucleotide sequence ID" value="NZ_JBJIAA010000008.1"/>
</dbReference>
<evidence type="ECO:0008006" key="3">
    <source>
        <dbReference type="Google" id="ProtNLM"/>
    </source>
</evidence>